<evidence type="ECO:0000313" key="9">
    <source>
        <dbReference type="EMBL" id="RFU86795.1"/>
    </source>
</evidence>
<dbReference type="Gene3D" id="2.30.110.10">
    <property type="entry name" value="Electron Transport, Fmn-binding Protein, Chain A"/>
    <property type="match status" value="1"/>
</dbReference>
<evidence type="ECO:0000256" key="2">
    <source>
        <dbReference type="ARBA" id="ARBA00022630"/>
    </source>
</evidence>
<feature type="region of interest" description="Disordered" evidence="6">
    <location>
        <begin position="106"/>
        <end position="125"/>
    </location>
</feature>
<dbReference type="Proteomes" id="UP000263094">
    <property type="component" value="Unassembled WGS sequence"/>
</dbReference>
<dbReference type="Pfam" id="PF10590">
    <property type="entry name" value="PNP_phzG_C"/>
    <property type="match status" value="1"/>
</dbReference>
<dbReference type="GO" id="GO:0010181">
    <property type="term" value="F:FMN binding"/>
    <property type="evidence" value="ECO:0007669"/>
    <property type="project" value="InterPro"/>
</dbReference>
<dbReference type="NCBIfam" id="NF004231">
    <property type="entry name" value="PRK05679.1"/>
    <property type="match status" value="1"/>
</dbReference>
<dbReference type="InterPro" id="IPR000659">
    <property type="entry name" value="Pyridox_Oxase"/>
</dbReference>
<keyword evidence="2" id="KW-0285">Flavoprotein</keyword>
<dbReference type="OrthoDB" id="9780392at2"/>
<reference evidence="9 10" key="1">
    <citation type="submission" date="2018-08" db="EMBL/GenBank/DDBJ databases">
        <title>Isolation, diversity and antifungal activity of Actinobacteria from wheat.</title>
        <authorList>
            <person name="Han C."/>
        </authorList>
    </citation>
    <scope>NUCLEOTIDE SEQUENCE [LARGE SCALE GENOMIC DNA]</scope>
    <source>
        <strain evidence="9 10">NEAU-YY421</strain>
    </source>
</reference>
<dbReference type="PANTHER" id="PTHR10851:SF0">
    <property type="entry name" value="PYRIDOXINE-5'-PHOSPHATE OXIDASE"/>
    <property type="match status" value="1"/>
</dbReference>
<evidence type="ECO:0000256" key="5">
    <source>
        <dbReference type="PIRSR" id="PIRSR000190-2"/>
    </source>
</evidence>
<evidence type="ECO:0000256" key="3">
    <source>
        <dbReference type="ARBA" id="ARBA00022643"/>
    </source>
</evidence>
<keyword evidence="10" id="KW-1185">Reference proteome</keyword>
<dbReference type="AlphaFoldDB" id="A0A372M8G0"/>
<evidence type="ECO:0000259" key="7">
    <source>
        <dbReference type="Pfam" id="PF01243"/>
    </source>
</evidence>
<comment type="similarity">
    <text evidence="1">Belongs to the pyridoxamine 5'-phosphate oxidase family.</text>
</comment>
<evidence type="ECO:0000259" key="8">
    <source>
        <dbReference type="Pfam" id="PF10590"/>
    </source>
</evidence>
<feature type="binding site" evidence="5">
    <location>
        <begin position="115"/>
        <end position="116"/>
    </location>
    <ligand>
        <name>FMN</name>
        <dbReference type="ChEBI" id="CHEBI:58210"/>
    </ligand>
</feature>
<dbReference type="EMBL" id="QUAK01000056">
    <property type="protein sequence ID" value="RFU86795.1"/>
    <property type="molecule type" value="Genomic_DNA"/>
</dbReference>
<gene>
    <name evidence="9" type="ORF">DY218_10395</name>
</gene>
<feature type="binding site" evidence="5">
    <location>
        <position position="168"/>
    </location>
    <ligand>
        <name>FMN</name>
        <dbReference type="ChEBI" id="CHEBI:58210"/>
    </ligand>
</feature>
<dbReference type="GO" id="GO:0004733">
    <property type="term" value="F:pyridoxamine phosphate oxidase activity"/>
    <property type="evidence" value="ECO:0007669"/>
    <property type="project" value="UniProtKB-EC"/>
</dbReference>
<dbReference type="SUPFAM" id="SSF50475">
    <property type="entry name" value="FMN-binding split barrel"/>
    <property type="match status" value="1"/>
</dbReference>
<evidence type="ECO:0000256" key="6">
    <source>
        <dbReference type="SAM" id="MobiDB-lite"/>
    </source>
</evidence>
<sequence>MGLVLRWIDTAVERGAREPRSLALATADARGRASNRVITFSRASADGLLFTTHAGSRKGREIDATGWGSALFYWRELGRQVMLSGPVDRLDDSVADELWRARPTPLHAMSTASSQSDPLPDPGALRADALRLGESGRPLPRPAGFAGYLLRPADVEFWNASSDRMHRRLSYVHGPDGWLTRRLQP</sequence>
<keyword evidence="3 5" id="KW-0288">FMN</keyword>
<feature type="domain" description="Pyridoxamine 5'-phosphate oxidase N-terminal" evidence="7">
    <location>
        <begin position="11"/>
        <end position="128"/>
    </location>
</feature>
<evidence type="ECO:0000256" key="1">
    <source>
        <dbReference type="ARBA" id="ARBA00007301"/>
    </source>
</evidence>
<proteinExistence type="inferred from homology"/>
<keyword evidence="4 9" id="KW-0560">Oxidoreductase</keyword>
<feature type="binding site" evidence="5">
    <location>
        <position position="58"/>
    </location>
    <ligand>
        <name>FMN</name>
        <dbReference type="ChEBI" id="CHEBI:58210"/>
    </ligand>
</feature>
<comment type="caution">
    <text evidence="9">The sequence shown here is derived from an EMBL/GenBank/DDBJ whole genome shotgun (WGS) entry which is preliminary data.</text>
</comment>
<name>A0A372M8G0_9ACTN</name>
<feature type="binding site" evidence="5">
    <location>
        <position position="80"/>
    </location>
    <ligand>
        <name>FMN</name>
        <dbReference type="ChEBI" id="CHEBI:58210"/>
    </ligand>
</feature>
<dbReference type="InterPro" id="IPR019576">
    <property type="entry name" value="Pyridoxamine_oxidase_dimer_C"/>
</dbReference>
<dbReference type="PIRSF" id="PIRSF000190">
    <property type="entry name" value="Pyd_amn-ph_oxd"/>
    <property type="match status" value="1"/>
</dbReference>
<comment type="cofactor">
    <cofactor evidence="5">
        <name>FMN</name>
        <dbReference type="ChEBI" id="CHEBI:58210"/>
    </cofactor>
    <text evidence="5">Binds 1 FMN per subunit.</text>
</comment>
<organism evidence="9 10">
    <name type="scientific">Streptomyces triticagri</name>
    <dbReference type="NCBI Taxonomy" id="2293568"/>
    <lineage>
        <taxon>Bacteria</taxon>
        <taxon>Bacillati</taxon>
        <taxon>Actinomycetota</taxon>
        <taxon>Actinomycetes</taxon>
        <taxon>Kitasatosporales</taxon>
        <taxon>Streptomycetaceae</taxon>
        <taxon>Streptomyces</taxon>
    </lineage>
</organism>
<dbReference type="Pfam" id="PF01243">
    <property type="entry name" value="PNPOx_N"/>
    <property type="match status" value="1"/>
</dbReference>
<dbReference type="InterPro" id="IPR011576">
    <property type="entry name" value="Pyridox_Oxase_N"/>
</dbReference>
<accession>A0A372M8G0</accession>
<feature type="domain" description="Pyridoxine 5'-phosphate oxidase dimerisation C-terminal" evidence="8">
    <location>
        <begin position="146"/>
        <end position="185"/>
    </location>
</feature>
<feature type="binding site" evidence="5">
    <location>
        <position position="158"/>
    </location>
    <ligand>
        <name>FMN</name>
        <dbReference type="ChEBI" id="CHEBI:58210"/>
    </ligand>
</feature>
<feature type="binding site" evidence="5">
    <location>
        <position position="57"/>
    </location>
    <ligand>
        <name>FMN</name>
        <dbReference type="ChEBI" id="CHEBI:58210"/>
    </ligand>
</feature>
<dbReference type="PANTHER" id="PTHR10851">
    <property type="entry name" value="PYRIDOXINE-5-PHOSPHATE OXIDASE"/>
    <property type="match status" value="1"/>
</dbReference>
<dbReference type="InterPro" id="IPR012349">
    <property type="entry name" value="Split_barrel_FMN-bd"/>
</dbReference>
<evidence type="ECO:0000313" key="10">
    <source>
        <dbReference type="Proteomes" id="UP000263094"/>
    </source>
</evidence>
<dbReference type="GO" id="GO:0008615">
    <property type="term" value="P:pyridoxine biosynthetic process"/>
    <property type="evidence" value="ECO:0007669"/>
    <property type="project" value="InterPro"/>
</dbReference>
<dbReference type="EC" id="1.4.3.5" evidence="9"/>
<protein>
    <submittedName>
        <fullName evidence="9">Pyridoxal 5'-phosphate synthase</fullName>
        <ecNumber evidence="9">1.4.3.5</ecNumber>
    </submittedName>
</protein>
<evidence type="ECO:0000256" key="4">
    <source>
        <dbReference type="ARBA" id="ARBA00023002"/>
    </source>
</evidence>